<keyword evidence="2" id="KW-1185">Reference proteome</keyword>
<dbReference type="GO" id="GO:0016020">
    <property type="term" value="C:membrane"/>
    <property type="evidence" value="ECO:0007669"/>
    <property type="project" value="InterPro"/>
</dbReference>
<dbReference type="GO" id="GO:0015979">
    <property type="term" value="P:photosynthesis"/>
    <property type="evidence" value="ECO:0007669"/>
    <property type="project" value="InterPro"/>
</dbReference>
<organism evidence="1 2">
    <name type="scientific">Daucus carota subsp. sativus</name>
    <name type="common">Carrot</name>
    <dbReference type="NCBI Taxonomy" id="79200"/>
    <lineage>
        <taxon>Eukaryota</taxon>
        <taxon>Viridiplantae</taxon>
        <taxon>Streptophyta</taxon>
        <taxon>Embryophyta</taxon>
        <taxon>Tracheophyta</taxon>
        <taxon>Spermatophyta</taxon>
        <taxon>Magnoliopsida</taxon>
        <taxon>eudicotyledons</taxon>
        <taxon>Gunneridae</taxon>
        <taxon>Pentapetalae</taxon>
        <taxon>asterids</taxon>
        <taxon>campanulids</taxon>
        <taxon>Apiales</taxon>
        <taxon>Apiaceae</taxon>
        <taxon>Apioideae</taxon>
        <taxon>Scandiceae</taxon>
        <taxon>Daucinae</taxon>
        <taxon>Daucus</taxon>
        <taxon>Daucus sect. Daucus</taxon>
    </lineage>
</organism>
<sequence length="34" mass="3684">MTGAFAHGNEDNVLASMLDHKEAIISHLSWTSSL</sequence>
<evidence type="ECO:0000313" key="1">
    <source>
        <dbReference type="EMBL" id="WOG89971.1"/>
    </source>
</evidence>
<dbReference type="Pfam" id="PF00223">
    <property type="entry name" value="PsaA_PsaB"/>
    <property type="match status" value="1"/>
</dbReference>
<accession>A0AAF1ARR8</accession>
<dbReference type="EMBL" id="CP093344">
    <property type="protein sequence ID" value="WOG89971.1"/>
    <property type="molecule type" value="Genomic_DNA"/>
</dbReference>
<protein>
    <submittedName>
        <fullName evidence="1">Uncharacterized protein</fullName>
    </submittedName>
</protein>
<gene>
    <name evidence="1" type="ORF">DCAR_0209212</name>
</gene>
<dbReference type="Gene3D" id="1.20.1130.10">
    <property type="entry name" value="Photosystem I PsaA/PsaB"/>
    <property type="match status" value="1"/>
</dbReference>
<proteinExistence type="predicted"/>
<dbReference type="GO" id="GO:0009579">
    <property type="term" value="C:thylakoid"/>
    <property type="evidence" value="ECO:0007669"/>
    <property type="project" value="InterPro"/>
</dbReference>
<dbReference type="InterPro" id="IPR001280">
    <property type="entry name" value="PSI_PsaA/B"/>
</dbReference>
<dbReference type="Proteomes" id="UP000077755">
    <property type="component" value="Chromosome 2"/>
</dbReference>
<dbReference type="SUPFAM" id="SSF81558">
    <property type="entry name" value="Photosystem I subunits PsaA/PsaB"/>
    <property type="match status" value="1"/>
</dbReference>
<name>A0AAF1ARR8_DAUCS</name>
<reference evidence="1" key="2">
    <citation type="submission" date="2022-03" db="EMBL/GenBank/DDBJ databases">
        <title>Draft title - Genomic analysis of global carrot germplasm unveils the trajectory of domestication and the origin of high carotenoid orange carrot.</title>
        <authorList>
            <person name="Iorizzo M."/>
            <person name="Ellison S."/>
            <person name="Senalik D."/>
            <person name="Macko-Podgorni A."/>
            <person name="Grzebelus D."/>
            <person name="Bostan H."/>
            <person name="Rolling W."/>
            <person name="Curaba J."/>
            <person name="Simon P."/>
        </authorList>
    </citation>
    <scope>NUCLEOTIDE SEQUENCE</scope>
    <source>
        <tissue evidence="1">Leaf</tissue>
    </source>
</reference>
<reference evidence="1" key="1">
    <citation type="journal article" date="2016" name="Nat. Genet.">
        <title>A high-quality carrot genome assembly provides new insights into carotenoid accumulation and asterid genome evolution.</title>
        <authorList>
            <person name="Iorizzo M."/>
            <person name="Ellison S."/>
            <person name="Senalik D."/>
            <person name="Zeng P."/>
            <person name="Satapoomin P."/>
            <person name="Huang J."/>
            <person name="Bowman M."/>
            <person name="Iovene M."/>
            <person name="Sanseverino W."/>
            <person name="Cavagnaro P."/>
            <person name="Yildiz M."/>
            <person name="Macko-Podgorni A."/>
            <person name="Moranska E."/>
            <person name="Grzebelus E."/>
            <person name="Grzebelus D."/>
            <person name="Ashrafi H."/>
            <person name="Zheng Z."/>
            <person name="Cheng S."/>
            <person name="Spooner D."/>
            <person name="Van Deynze A."/>
            <person name="Simon P."/>
        </authorList>
    </citation>
    <scope>NUCLEOTIDE SEQUENCE</scope>
    <source>
        <tissue evidence="1">Leaf</tissue>
    </source>
</reference>
<dbReference type="AlphaFoldDB" id="A0AAF1ARR8"/>
<evidence type="ECO:0000313" key="2">
    <source>
        <dbReference type="Proteomes" id="UP000077755"/>
    </source>
</evidence>
<dbReference type="InterPro" id="IPR036408">
    <property type="entry name" value="PSI_PsaA/B_sf"/>
</dbReference>